<dbReference type="RefSeq" id="WP_076453690.1">
    <property type="nucleotide sequence ID" value="NZ_FTOB01000001.1"/>
</dbReference>
<proteinExistence type="predicted"/>
<sequence>MENRVEDKKVGKEETELAKEAHDPKESYIFQKNGITIKGFFIIVAILVLLVVALVASGVAF</sequence>
<keyword evidence="2" id="KW-0812">Transmembrane</keyword>
<keyword evidence="2" id="KW-1133">Transmembrane helix</keyword>
<evidence type="ECO:0000256" key="2">
    <source>
        <dbReference type="SAM" id="Phobius"/>
    </source>
</evidence>
<comment type="caution">
    <text evidence="3">The sequence shown here is derived from an EMBL/GenBank/DDBJ whole genome shotgun (WGS) entry which is preliminary data.</text>
</comment>
<dbReference type="Proteomes" id="UP000185728">
    <property type="component" value="Unassembled WGS sequence"/>
</dbReference>
<name>A0ABY1KJX9_9FLAO</name>
<evidence type="ECO:0000313" key="3">
    <source>
        <dbReference type="EMBL" id="SIS42919.1"/>
    </source>
</evidence>
<dbReference type="EMBL" id="FTOB01000001">
    <property type="protein sequence ID" value="SIS42919.1"/>
    <property type="molecule type" value="Genomic_DNA"/>
</dbReference>
<keyword evidence="4" id="KW-1185">Reference proteome</keyword>
<organism evidence="3 4">
    <name type="scientific">Zobellia uliginosa</name>
    <dbReference type="NCBI Taxonomy" id="143224"/>
    <lineage>
        <taxon>Bacteria</taxon>
        <taxon>Pseudomonadati</taxon>
        <taxon>Bacteroidota</taxon>
        <taxon>Flavobacteriia</taxon>
        <taxon>Flavobacteriales</taxon>
        <taxon>Flavobacteriaceae</taxon>
        <taxon>Zobellia</taxon>
    </lineage>
</organism>
<reference evidence="3 4" key="1">
    <citation type="submission" date="2017-01" db="EMBL/GenBank/DDBJ databases">
        <authorList>
            <person name="Varghese N."/>
            <person name="Submissions S."/>
        </authorList>
    </citation>
    <scope>NUCLEOTIDE SEQUENCE [LARGE SCALE GENOMIC DNA]</scope>
    <source>
        <strain evidence="3 4">DSM 2061</strain>
    </source>
</reference>
<feature type="region of interest" description="Disordered" evidence="1">
    <location>
        <begin position="1"/>
        <end position="22"/>
    </location>
</feature>
<evidence type="ECO:0000256" key="1">
    <source>
        <dbReference type="SAM" id="MobiDB-lite"/>
    </source>
</evidence>
<evidence type="ECO:0000313" key="4">
    <source>
        <dbReference type="Proteomes" id="UP000185728"/>
    </source>
</evidence>
<gene>
    <name evidence="3" type="ORF">SAMN05421766_101907</name>
</gene>
<accession>A0ABY1KJX9</accession>
<evidence type="ECO:0008006" key="5">
    <source>
        <dbReference type="Google" id="ProtNLM"/>
    </source>
</evidence>
<keyword evidence="2" id="KW-0472">Membrane</keyword>
<protein>
    <recommendedName>
        <fullName evidence="5">Aa3 type cytochrome c oxidase subunit IV</fullName>
    </recommendedName>
</protein>
<feature type="transmembrane region" description="Helical" evidence="2">
    <location>
        <begin position="40"/>
        <end position="60"/>
    </location>
</feature>